<reference evidence="1 2" key="1">
    <citation type="submission" date="2019-03" db="EMBL/GenBank/DDBJ databases">
        <title>Diversity of the mouse oral microbiome.</title>
        <authorList>
            <person name="Joseph S."/>
            <person name="Aduse-Opoku J."/>
            <person name="Curtis M."/>
            <person name="Wade W."/>
            <person name="Hashim A."/>
        </authorList>
    </citation>
    <scope>NUCLEOTIDE SEQUENCE [LARGE SCALE GENOMIC DNA]</scope>
    <source>
        <strain evidence="1 2">P11</strain>
    </source>
</reference>
<dbReference type="Proteomes" id="UP000298285">
    <property type="component" value="Unassembled WGS sequence"/>
</dbReference>
<dbReference type="AlphaFoldDB" id="A0A4Y9IJ18"/>
<protein>
    <submittedName>
        <fullName evidence="1">LysR family transcriptional regulator</fullName>
    </submittedName>
</protein>
<name>A0A4Y9IJ18_9BACT</name>
<comment type="caution">
    <text evidence="1">The sequence shown here is derived from an EMBL/GenBank/DDBJ whole genome shotgun (WGS) entry which is preliminary data.</text>
</comment>
<dbReference type="SUPFAM" id="SSF53850">
    <property type="entry name" value="Periplasmic binding protein-like II"/>
    <property type="match status" value="1"/>
</dbReference>
<evidence type="ECO:0000313" key="1">
    <source>
        <dbReference type="EMBL" id="TFU85329.1"/>
    </source>
</evidence>
<sequence>VQTSQLAVELVRRGLGWTVVDFLTAGNLDPATVVAVPLRDREPIPLYAYHAAHPPPDRHAARMLDLLPGLLHAVLARPHHAEGSPAG</sequence>
<proteinExistence type="predicted"/>
<dbReference type="EMBL" id="SPPK01000097">
    <property type="protein sequence ID" value="TFU85329.1"/>
    <property type="molecule type" value="Genomic_DNA"/>
</dbReference>
<accession>A0A4Y9IJ18</accession>
<gene>
    <name evidence="1" type="ORF">E4T88_17600</name>
</gene>
<evidence type="ECO:0000313" key="2">
    <source>
        <dbReference type="Proteomes" id="UP000298285"/>
    </source>
</evidence>
<feature type="non-terminal residue" evidence="1">
    <location>
        <position position="1"/>
    </location>
</feature>
<organism evidence="1 2">
    <name type="scientific">Dysgonomonas mossii</name>
    <dbReference type="NCBI Taxonomy" id="163665"/>
    <lineage>
        <taxon>Bacteria</taxon>
        <taxon>Pseudomonadati</taxon>
        <taxon>Bacteroidota</taxon>
        <taxon>Bacteroidia</taxon>
        <taxon>Bacteroidales</taxon>
        <taxon>Dysgonomonadaceae</taxon>
        <taxon>Dysgonomonas</taxon>
    </lineage>
</organism>